<dbReference type="SUPFAM" id="SSF52540">
    <property type="entry name" value="P-loop containing nucleoside triphosphate hydrolases"/>
    <property type="match status" value="1"/>
</dbReference>
<organism evidence="2 3">
    <name type="scientific">Laspinema palackyanum D2a</name>
    <dbReference type="NCBI Taxonomy" id="2953684"/>
    <lineage>
        <taxon>Bacteria</taxon>
        <taxon>Bacillati</taxon>
        <taxon>Cyanobacteriota</taxon>
        <taxon>Cyanophyceae</taxon>
        <taxon>Oscillatoriophycideae</taxon>
        <taxon>Oscillatoriales</taxon>
        <taxon>Laspinemataceae</taxon>
        <taxon>Laspinema</taxon>
        <taxon>Laspinema palackyanum</taxon>
    </lineage>
</organism>
<accession>A0ABT2MLD6</accession>
<comment type="caution">
    <text evidence="2">The sequence shown here is derived from an EMBL/GenBank/DDBJ whole genome shotgun (WGS) entry which is preliminary data.</text>
</comment>
<keyword evidence="2" id="KW-0547">Nucleotide-binding</keyword>
<dbReference type="Gene3D" id="3.40.50.300">
    <property type="entry name" value="P-loop containing nucleotide triphosphate hydrolases"/>
    <property type="match status" value="2"/>
</dbReference>
<dbReference type="EMBL" id="JAMXFF010000004">
    <property type="protein sequence ID" value="MCT7965547.1"/>
    <property type="molecule type" value="Genomic_DNA"/>
</dbReference>
<dbReference type="InterPro" id="IPR003959">
    <property type="entry name" value="ATPase_AAA_core"/>
</dbReference>
<evidence type="ECO:0000313" key="3">
    <source>
        <dbReference type="Proteomes" id="UP001525890"/>
    </source>
</evidence>
<dbReference type="InterPro" id="IPR051396">
    <property type="entry name" value="Bact_Antivir_Def_Nuclease"/>
</dbReference>
<reference evidence="2 3" key="1">
    <citation type="journal article" date="2022" name="Front. Microbiol.">
        <title>High genomic differentiation and limited gene flow indicate recent cryptic speciation within the genus Laspinema (cyanobacteria).</title>
        <authorList>
            <person name="Stanojkovic A."/>
            <person name="Skoupy S."/>
            <person name="Skaloud P."/>
            <person name="Dvorak P."/>
        </authorList>
    </citation>
    <scope>NUCLEOTIDE SEQUENCE [LARGE SCALE GENOMIC DNA]</scope>
    <source>
        <strain evidence="2 3">D2a</strain>
    </source>
</reference>
<proteinExistence type="predicted"/>
<keyword evidence="3" id="KW-1185">Reference proteome</keyword>
<dbReference type="PANTHER" id="PTHR43581:SF4">
    <property type="entry name" value="ATP_GTP PHOSPHATASE"/>
    <property type="match status" value="1"/>
</dbReference>
<sequence>MLRDISLKNYRMFKDFQIDGLARVNLLVGPNNSGKTSLLEAIHLLVNPDNINEAFDQVLGPRGQILFPDRGPDDYDEPPDILYQIKPLFYNEKLTTEAPLCIESKSDDFQSFSLQPYPTPEYIKGLNLDEDDLETSGILRHNYNLFLSHAQKKQTIHRAVKVNAKGITSRYFRFLTSSGRSRYQYGPSFLMTIERLKLGTLAEIWGDITLTPKENQVIKALQILEPDIERFSFIGGTTTANGILIKLRGRKHPVSLGSMGEGMKQMLNLVMAAVTVENGILLVDEIESGLYYDVQADMWRLLLEIAQELNIQIFATTHSWDCVRGFAQALSEAPESDVGKLFRLSWRGELIRAIDYPAEQLEKAVDYGIEVR</sequence>
<dbReference type="Proteomes" id="UP001525890">
    <property type="component" value="Unassembled WGS sequence"/>
</dbReference>
<dbReference type="RefSeq" id="WP_368005239.1">
    <property type="nucleotide sequence ID" value="NZ_JAMXFF010000004.1"/>
</dbReference>
<protein>
    <submittedName>
        <fullName evidence="2">ATP-binding protein</fullName>
    </submittedName>
</protein>
<evidence type="ECO:0000259" key="1">
    <source>
        <dbReference type="Pfam" id="PF13304"/>
    </source>
</evidence>
<dbReference type="CDD" id="cd00267">
    <property type="entry name" value="ABC_ATPase"/>
    <property type="match status" value="1"/>
</dbReference>
<name>A0ABT2MLD6_9CYAN</name>
<dbReference type="InterPro" id="IPR027417">
    <property type="entry name" value="P-loop_NTPase"/>
</dbReference>
<dbReference type="Pfam" id="PF13304">
    <property type="entry name" value="AAA_21"/>
    <property type="match status" value="1"/>
</dbReference>
<feature type="domain" description="ATPase AAA-type core" evidence="1">
    <location>
        <begin position="24"/>
        <end position="319"/>
    </location>
</feature>
<gene>
    <name evidence="2" type="ORF">NG799_04260</name>
</gene>
<dbReference type="GO" id="GO:0005524">
    <property type="term" value="F:ATP binding"/>
    <property type="evidence" value="ECO:0007669"/>
    <property type="project" value="UniProtKB-KW"/>
</dbReference>
<evidence type="ECO:0000313" key="2">
    <source>
        <dbReference type="EMBL" id="MCT7965547.1"/>
    </source>
</evidence>
<keyword evidence="2" id="KW-0067">ATP-binding</keyword>
<dbReference type="PANTHER" id="PTHR43581">
    <property type="entry name" value="ATP/GTP PHOSPHATASE"/>
    <property type="match status" value="1"/>
</dbReference>